<proteinExistence type="predicted"/>
<reference evidence="2 3" key="1">
    <citation type="submission" date="2024-03" db="EMBL/GenBank/DDBJ databases">
        <title>Mouse gut bacterial collection (mGBC) of GemPharmatech.</title>
        <authorList>
            <person name="He Y."/>
            <person name="Dong L."/>
            <person name="Wu D."/>
            <person name="Gao X."/>
            <person name="Lin Z."/>
        </authorList>
    </citation>
    <scope>NUCLEOTIDE SEQUENCE [LARGE SCALE GENOMIC DNA]</scope>
    <source>
        <strain evidence="2 3">54-13</strain>
    </source>
</reference>
<dbReference type="RefSeq" id="WP_369863920.1">
    <property type="nucleotide sequence ID" value="NZ_JBCLPP010000050.1"/>
</dbReference>
<organism evidence="2 3">
    <name type="scientific">Heminiphilus faecis</name>
    <dbReference type="NCBI Taxonomy" id="2601703"/>
    <lineage>
        <taxon>Bacteria</taxon>
        <taxon>Pseudomonadati</taxon>
        <taxon>Bacteroidota</taxon>
        <taxon>Bacteroidia</taxon>
        <taxon>Bacteroidales</taxon>
        <taxon>Muribaculaceae</taxon>
        <taxon>Heminiphilus</taxon>
    </lineage>
</organism>
<sequence>MTKISYTESKPHEKKYVVAWNPLITEPPFPGMHLDIGLCRWIPDDIEDFAAKYGAEFDEVVSKYKSDSGTQKSKSPKKRNQRQIPVQSEPRCTTAPSKPTQPKESKAATATTHKPFALDNPIAKEADEIPVSDPVIETSVTETHSQSMSDFSEYPTVEQSKKSRISAKKVDADFDDLCRGFIHLASLGEKKPVFLPLALRDRLDDIARLSGDRRVSASHIAINIISRWIDDNRDTLNRKISNKDFSI</sequence>
<gene>
    <name evidence="2" type="ORF">AAK873_12740</name>
</gene>
<comment type="caution">
    <text evidence="2">The sequence shown here is derived from an EMBL/GenBank/DDBJ whole genome shotgun (WGS) entry which is preliminary data.</text>
</comment>
<name>A0ABV4CYP5_9BACT</name>
<keyword evidence="3" id="KW-1185">Reference proteome</keyword>
<protein>
    <submittedName>
        <fullName evidence="2">Uncharacterized protein</fullName>
    </submittedName>
</protein>
<evidence type="ECO:0000313" key="3">
    <source>
        <dbReference type="Proteomes" id="UP001565200"/>
    </source>
</evidence>
<dbReference type="EMBL" id="JBCLPP010000050">
    <property type="protein sequence ID" value="MEY8246476.1"/>
    <property type="molecule type" value="Genomic_DNA"/>
</dbReference>
<dbReference type="Proteomes" id="UP001565200">
    <property type="component" value="Unassembled WGS sequence"/>
</dbReference>
<accession>A0ABV4CYP5</accession>
<feature type="compositionally biased region" description="Polar residues" evidence="1">
    <location>
        <begin position="82"/>
        <end position="100"/>
    </location>
</feature>
<feature type="region of interest" description="Disordered" evidence="1">
    <location>
        <begin position="63"/>
        <end position="132"/>
    </location>
</feature>
<evidence type="ECO:0000313" key="2">
    <source>
        <dbReference type="EMBL" id="MEY8246476.1"/>
    </source>
</evidence>
<evidence type="ECO:0000256" key="1">
    <source>
        <dbReference type="SAM" id="MobiDB-lite"/>
    </source>
</evidence>